<evidence type="ECO:0000313" key="3">
    <source>
        <dbReference type="EMBL" id="WOL06717.1"/>
    </source>
</evidence>
<dbReference type="InterPro" id="IPR051943">
    <property type="entry name" value="TRAFAC_Dynamin-like_GTPase"/>
</dbReference>
<dbReference type="Proteomes" id="UP001327560">
    <property type="component" value="Chromosome 5"/>
</dbReference>
<evidence type="ECO:0000256" key="1">
    <source>
        <dbReference type="SAM" id="Coils"/>
    </source>
</evidence>
<name>A0AAQ3KDV3_9LILI</name>
<keyword evidence="1" id="KW-0175">Coiled coil</keyword>
<organism evidence="3 4">
    <name type="scientific">Canna indica</name>
    <name type="common">Indian-shot</name>
    <dbReference type="NCBI Taxonomy" id="4628"/>
    <lineage>
        <taxon>Eukaryota</taxon>
        <taxon>Viridiplantae</taxon>
        <taxon>Streptophyta</taxon>
        <taxon>Embryophyta</taxon>
        <taxon>Tracheophyta</taxon>
        <taxon>Spermatophyta</taxon>
        <taxon>Magnoliopsida</taxon>
        <taxon>Liliopsida</taxon>
        <taxon>Zingiberales</taxon>
        <taxon>Cannaceae</taxon>
        <taxon>Canna</taxon>
    </lineage>
</organism>
<dbReference type="GO" id="GO:0019888">
    <property type="term" value="F:protein phosphatase regulator activity"/>
    <property type="evidence" value="ECO:0007669"/>
    <property type="project" value="InterPro"/>
</dbReference>
<dbReference type="Gene3D" id="1.25.10.10">
    <property type="entry name" value="Leucine-rich Repeat Variant"/>
    <property type="match status" value="1"/>
</dbReference>
<dbReference type="GO" id="GO:0007165">
    <property type="term" value="P:signal transduction"/>
    <property type="evidence" value="ECO:0007669"/>
    <property type="project" value="InterPro"/>
</dbReference>
<dbReference type="InterPro" id="IPR002554">
    <property type="entry name" value="PP2A_B56"/>
</dbReference>
<reference evidence="3 4" key="1">
    <citation type="submission" date="2023-10" db="EMBL/GenBank/DDBJ databases">
        <title>Chromosome-scale genome assembly provides insights into flower coloration mechanisms of Canna indica.</title>
        <authorList>
            <person name="Li C."/>
        </authorList>
    </citation>
    <scope>NUCLEOTIDE SEQUENCE [LARGE SCALE GENOMIC DNA]</scope>
    <source>
        <tissue evidence="3">Flower</tissue>
    </source>
</reference>
<dbReference type="InterPro" id="IPR011989">
    <property type="entry name" value="ARM-like"/>
</dbReference>
<gene>
    <name evidence="3" type="ORF">Cni_G15451</name>
</gene>
<dbReference type="InterPro" id="IPR016024">
    <property type="entry name" value="ARM-type_fold"/>
</dbReference>
<dbReference type="AlphaFoldDB" id="A0AAQ3KDV3"/>
<sequence>MWEGNPPTTQPPHQEREPKGHKTTQQRYVNSIYLGQHKTIGMCSPQSILSRTSALAVTWFRLKAPKAKEWASAISIGLYIECLPLFRDVPVPERQALFLRKLQICAVVFDFSDTLKMIREKEVKRQTLSELVDFVQSGSGRLTEPVQEELVRTVGINIFRCLPPASHENTGSEAADPEEEDPFLLGLLLPIFIGDPFIDYAFNHRWMFFFLKQVVGTFGGLGAAGLSASLLTSVLPTTLEDLLALAFCSAGRWLAISNFPSRRKVAIEKVCRVADKLAGEITKAMEKELELNIGKLNQFVEVISKPYVDAAQARINYLTEIQNELSKMEQNLQALKVQIQNLHVS</sequence>
<dbReference type="EMBL" id="CP136894">
    <property type="protein sequence ID" value="WOL06717.1"/>
    <property type="molecule type" value="Genomic_DNA"/>
</dbReference>
<proteinExistence type="predicted"/>
<evidence type="ECO:0000256" key="2">
    <source>
        <dbReference type="SAM" id="MobiDB-lite"/>
    </source>
</evidence>
<dbReference type="PANTHER" id="PTHR43681">
    <property type="entry name" value="TRANSMEMBRANE GTPASE FZO"/>
    <property type="match status" value="1"/>
</dbReference>
<feature type="coiled-coil region" evidence="1">
    <location>
        <begin position="318"/>
        <end position="345"/>
    </location>
</feature>
<dbReference type="SUPFAM" id="SSF48371">
    <property type="entry name" value="ARM repeat"/>
    <property type="match status" value="1"/>
</dbReference>
<dbReference type="GO" id="GO:0000159">
    <property type="term" value="C:protein phosphatase type 2A complex"/>
    <property type="evidence" value="ECO:0007669"/>
    <property type="project" value="InterPro"/>
</dbReference>
<dbReference type="GO" id="GO:0031969">
    <property type="term" value="C:chloroplast membrane"/>
    <property type="evidence" value="ECO:0007669"/>
    <property type="project" value="TreeGrafter"/>
</dbReference>
<dbReference type="PANTHER" id="PTHR43681:SF1">
    <property type="entry name" value="SARCALUMENIN"/>
    <property type="match status" value="1"/>
</dbReference>
<protein>
    <submittedName>
        <fullName evidence="3">Uncharacterized protein</fullName>
    </submittedName>
</protein>
<keyword evidence="4" id="KW-1185">Reference proteome</keyword>
<evidence type="ECO:0000313" key="4">
    <source>
        <dbReference type="Proteomes" id="UP001327560"/>
    </source>
</evidence>
<dbReference type="Pfam" id="PF01603">
    <property type="entry name" value="B56"/>
    <property type="match status" value="1"/>
</dbReference>
<feature type="region of interest" description="Disordered" evidence="2">
    <location>
        <begin position="1"/>
        <end position="24"/>
    </location>
</feature>
<accession>A0AAQ3KDV3</accession>
<dbReference type="GO" id="GO:0010027">
    <property type="term" value="P:thylakoid membrane organization"/>
    <property type="evidence" value="ECO:0007669"/>
    <property type="project" value="TreeGrafter"/>
</dbReference>